<reference evidence="2 3" key="1">
    <citation type="journal article" date="2021" name="bioRxiv">
        <title>Chromosome-scale and haplotype-resolved genome assembly of a tetraploid potato cultivar.</title>
        <authorList>
            <person name="Sun H."/>
            <person name="Jiao W.-B."/>
            <person name="Krause K."/>
            <person name="Campoy J.A."/>
            <person name="Goel M."/>
            <person name="Folz-Donahue K."/>
            <person name="Kukat C."/>
            <person name="Huettel B."/>
            <person name="Schneeberger K."/>
        </authorList>
    </citation>
    <scope>NUCLEOTIDE SEQUENCE [LARGE SCALE GENOMIC DNA]</scope>
    <source>
        <strain evidence="2">SolTubOtavaFocal</strain>
        <tissue evidence="2">Leaves</tissue>
    </source>
</reference>
<name>A0ABQ7U6B3_SOLTU</name>
<organism evidence="2 3">
    <name type="scientific">Solanum tuberosum</name>
    <name type="common">Potato</name>
    <dbReference type="NCBI Taxonomy" id="4113"/>
    <lineage>
        <taxon>Eukaryota</taxon>
        <taxon>Viridiplantae</taxon>
        <taxon>Streptophyta</taxon>
        <taxon>Embryophyta</taxon>
        <taxon>Tracheophyta</taxon>
        <taxon>Spermatophyta</taxon>
        <taxon>Magnoliopsida</taxon>
        <taxon>eudicotyledons</taxon>
        <taxon>Gunneridae</taxon>
        <taxon>Pentapetalae</taxon>
        <taxon>asterids</taxon>
        <taxon>lamiids</taxon>
        <taxon>Solanales</taxon>
        <taxon>Solanaceae</taxon>
        <taxon>Solanoideae</taxon>
        <taxon>Solaneae</taxon>
        <taxon>Solanum</taxon>
    </lineage>
</organism>
<dbReference type="EMBL" id="JAIVGD010000026">
    <property type="protein sequence ID" value="KAH0742450.1"/>
    <property type="molecule type" value="Genomic_DNA"/>
</dbReference>
<sequence>MPSSESSGITVDDLTIGEVESSTAIVFTNRRMQQQQQQPLPFGSEFSIFQPEVINPRQNHLRNMPNGILHAPRPIINQPSQVNFVQSQNLSAEAQAYYPHGQRPRLSYGSSSRAEEIAQGGTNLGTQPNQGSPQIPRPITNNLYDPSYAARGLPMDPHLRAILTNPGFFVIPKPNQSKR</sequence>
<protein>
    <submittedName>
        <fullName evidence="2">Uncharacterized protein</fullName>
    </submittedName>
</protein>
<dbReference type="Proteomes" id="UP000826656">
    <property type="component" value="Unassembled WGS sequence"/>
</dbReference>
<gene>
    <name evidence="2" type="ORF">KY290_035493</name>
</gene>
<evidence type="ECO:0000313" key="2">
    <source>
        <dbReference type="EMBL" id="KAH0742450.1"/>
    </source>
</evidence>
<comment type="caution">
    <text evidence="2">The sequence shown here is derived from an EMBL/GenBank/DDBJ whole genome shotgun (WGS) entry which is preliminary data.</text>
</comment>
<accession>A0ABQ7U6B3</accession>
<evidence type="ECO:0000256" key="1">
    <source>
        <dbReference type="SAM" id="MobiDB-lite"/>
    </source>
</evidence>
<proteinExistence type="predicted"/>
<evidence type="ECO:0000313" key="3">
    <source>
        <dbReference type="Proteomes" id="UP000826656"/>
    </source>
</evidence>
<feature type="region of interest" description="Disordered" evidence="1">
    <location>
        <begin position="101"/>
        <end position="136"/>
    </location>
</feature>
<feature type="compositionally biased region" description="Polar residues" evidence="1">
    <location>
        <begin position="120"/>
        <end position="136"/>
    </location>
</feature>
<keyword evidence="3" id="KW-1185">Reference proteome</keyword>